<sequence>MNMNKRDKLRLPERKKSQVKLKKDSAIYLPTYHFLKGEFHHARRHEAGLIRDDDTEFLHQYRVALRRCRAIIGLLSPLFVPEQKLMLQNDLKTLMQKTNALRDLDVYLDNMEPFFYALEHQYHQGLTLFFNDLQDRRTQQFHEVKDWLKSDEYAQQCAQISGLINEMENEPTPAGEKLCLPTAQKRIWKRFSQTLSLCQAVGYNHPDEQLHQLRISCKKLRYLLEYFAPLFPGKVIKEQIKQLKTLQDSLGDFNDSSVQITFLNQYLAQQKPDSKRYHAITHLRKYSEKLHADHKISVVDHVSQYTFAAHQKSYEKLYQP</sequence>
<evidence type="ECO:0000313" key="2">
    <source>
        <dbReference type="EMBL" id="KDM90251.1"/>
    </source>
</evidence>
<proteinExistence type="predicted"/>
<dbReference type="PROSITE" id="PS51708">
    <property type="entry name" value="CHAD"/>
    <property type="match status" value="1"/>
</dbReference>
<organism evidence="2 3">
    <name type="scientific">Photobacterium galatheae</name>
    <dbReference type="NCBI Taxonomy" id="1654360"/>
    <lineage>
        <taxon>Bacteria</taxon>
        <taxon>Pseudomonadati</taxon>
        <taxon>Pseudomonadota</taxon>
        <taxon>Gammaproteobacteria</taxon>
        <taxon>Vibrionales</taxon>
        <taxon>Vibrionaceae</taxon>
        <taxon>Photobacterium</taxon>
    </lineage>
</organism>
<dbReference type="EMBL" id="JMIB01000036">
    <property type="protein sequence ID" value="KDM90251.1"/>
    <property type="molecule type" value="Genomic_DNA"/>
</dbReference>
<keyword evidence="3" id="KW-1185">Reference proteome</keyword>
<dbReference type="OrthoDB" id="9810154at2"/>
<feature type="domain" description="CHAD" evidence="1">
    <location>
        <begin position="24"/>
        <end position="314"/>
    </location>
</feature>
<dbReference type="STRING" id="1654360.EA58_18225"/>
<reference evidence="2 3" key="1">
    <citation type="submission" date="2014-04" db="EMBL/GenBank/DDBJ databases">
        <title>Draft genome sequence of Photobacterium halotolerans S2753: a solonamide, ngercheumicin and holomycin producer.</title>
        <authorList>
            <person name="Machado H.R."/>
            <person name="Gram L."/>
        </authorList>
    </citation>
    <scope>NUCLEOTIDE SEQUENCE [LARGE SCALE GENOMIC DNA]</scope>
    <source>
        <strain evidence="2 3">S2753</strain>
    </source>
</reference>
<dbReference type="InterPro" id="IPR038186">
    <property type="entry name" value="CHAD_dom_sf"/>
</dbReference>
<evidence type="ECO:0000259" key="1">
    <source>
        <dbReference type="PROSITE" id="PS51708"/>
    </source>
</evidence>
<dbReference type="RefSeq" id="WP_036755775.1">
    <property type="nucleotide sequence ID" value="NZ_JAGSGC010000023.1"/>
</dbReference>
<dbReference type="Pfam" id="PF05235">
    <property type="entry name" value="CHAD"/>
    <property type="match status" value="1"/>
</dbReference>
<dbReference type="AlphaFoldDB" id="A0A066RMC8"/>
<dbReference type="PANTHER" id="PTHR39339:SF1">
    <property type="entry name" value="CHAD DOMAIN-CONTAINING PROTEIN"/>
    <property type="match status" value="1"/>
</dbReference>
<dbReference type="SMART" id="SM00880">
    <property type="entry name" value="CHAD"/>
    <property type="match status" value="1"/>
</dbReference>
<dbReference type="InterPro" id="IPR007899">
    <property type="entry name" value="CHAD_dom"/>
</dbReference>
<dbReference type="Proteomes" id="UP000027192">
    <property type="component" value="Unassembled WGS sequence"/>
</dbReference>
<dbReference type="Gene3D" id="1.40.20.10">
    <property type="entry name" value="CHAD domain"/>
    <property type="match status" value="1"/>
</dbReference>
<gene>
    <name evidence="2" type="ORF">EA58_18225</name>
</gene>
<evidence type="ECO:0000313" key="3">
    <source>
        <dbReference type="Proteomes" id="UP000027192"/>
    </source>
</evidence>
<comment type="caution">
    <text evidence="2">The sequence shown here is derived from an EMBL/GenBank/DDBJ whole genome shotgun (WGS) entry which is preliminary data.</text>
</comment>
<dbReference type="PANTHER" id="PTHR39339">
    <property type="entry name" value="SLR1444 PROTEIN"/>
    <property type="match status" value="1"/>
</dbReference>
<accession>A0A066RMC8</accession>
<protein>
    <recommendedName>
        <fullName evidence="1">CHAD domain-containing protein</fullName>
    </recommendedName>
</protein>
<name>A0A066RMC8_9GAMM</name>